<protein>
    <submittedName>
        <fullName evidence="2">Uncharacterized protein</fullName>
    </submittedName>
</protein>
<accession>A0AAV8S2D5</accession>
<evidence type="ECO:0000313" key="3">
    <source>
        <dbReference type="Proteomes" id="UP001222027"/>
    </source>
</evidence>
<dbReference type="Proteomes" id="UP001222027">
    <property type="component" value="Unassembled WGS sequence"/>
</dbReference>
<organism evidence="2 3">
    <name type="scientific">Ensete ventricosum</name>
    <name type="common">Abyssinian banana</name>
    <name type="synonym">Musa ensete</name>
    <dbReference type="NCBI Taxonomy" id="4639"/>
    <lineage>
        <taxon>Eukaryota</taxon>
        <taxon>Viridiplantae</taxon>
        <taxon>Streptophyta</taxon>
        <taxon>Embryophyta</taxon>
        <taxon>Tracheophyta</taxon>
        <taxon>Spermatophyta</taxon>
        <taxon>Magnoliopsida</taxon>
        <taxon>Liliopsida</taxon>
        <taxon>Zingiberales</taxon>
        <taxon>Musaceae</taxon>
        <taxon>Ensete</taxon>
    </lineage>
</organism>
<name>A0AAV8S2D5_ENSVE</name>
<dbReference type="EMBL" id="JAQQAF010000001">
    <property type="protein sequence ID" value="KAJ8513630.1"/>
    <property type="molecule type" value="Genomic_DNA"/>
</dbReference>
<comment type="caution">
    <text evidence="2">The sequence shown here is derived from an EMBL/GenBank/DDBJ whole genome shotgun (WGS) entry which is preliminary data.</text>
</comment>
<gene>
    <name evidence="2" type="ORF">OPV22_004064</name>
</gene>
<feature type="region of interest" description="Disordered" evidence="1">
    <location>
        <begin position="88"/>
        <end position="113"/>
    </location>
</feature>
<feature type="compositionally biased region" description="Basic and acidic residues" evidence="1">
    <location>
        <begin position="53"/>
        <end position="69"/>
    </location>
</feature>
<feature type="region of interest" description="Disordered" evidence="1">
    <location>
        <begin position="43"/>
        <end position="73"/>
    </location>
</feature>
<evidence type="ECO:0000313" key="2">
    <source>
        <dbReference type="EMBL" id="KAJ8513630.1"/>
    </source>
</evidence>
<evidence type="ECO:0000256" key="1">
    <source>
        <dbReference type="SAM" id="MobiDB-lite"/>
    </source>
</evidence>
<keyword evidence="3" id="KW-1185">Reference proteome</keyword>
<sequence>MTYQKRDLRLVTSAEDFAELSDDWEEAKQISILNFVVGVTLTNSAEVGTTPRPELEDSSTRNRRPETNDRLFIAPGFSGDFCVTRSSTLPEQHESIGNDKTEEIGQKIPTRRT</sequence>
<proteinExistence type="predicted"/>
<feature type="compositionally biased region" description="Basic and acidic residues" evidence="1">
    <location>
        <begin position="91"/>
        <end position="105"/>
    </location>
</feature>
<dbReference type="AlphaFoldDB" id="A0AAV8S2D5"/>
<reference evidence="2 3" key="1">
    <citation type="submission" date="2022-12" db="EMBL/GenBank/DDBJ databases">
        <title>Chromosome-scale assembly of the Ensete ventricosum genome.</title>
        <authorList>
            <person name="Dussert Y."/>
            <person name="Stocks J."/>
            <person name="Wendawek A."/>
            <person name="Woldeyes F."/>
            <person name="Nichols R.A."/>
            <person name="Borrell J.S."/>
        </authorList>
    </citation>
    <scope>NUCLEOTIDE SEQUENCE [LARGE SCALE GENOMIC DNA]</scope>
    <source>
        <strain evidence="3">cv. Maze</strain>
        <tissue evidence="2">Seeds</tissue>
    </source>
</reference>